<sequence>MYPSLSWLLCLAALTTAAPHEHEIRAAAVDTSTLKGKWLYGYQGWFRKPGAGVNTHWSANGGTPGPGNVVVDFLPDVSQYPANCLFDSAFTLPNGSKAKLYDNTCDGVVDLHFKWMQQYGIDGVVVQRFLSNLNDNTFITVLNQVKAAAEKYGRGFIVEYDVSGGDSSKGSVASTVLADYNSKIKPFTTSSAYIRENGKPAVMVFGVGFPTVKVSAADGTNIANQLKSAGLYVGLAVPGQWGNDVRANNGYVSAYKAANLISPWTVGGYSNNGFLAGYHTSTQIPDTQLCKSLGIDYAPVIWSGTSAYHLNGQVNPSAFDYFPRFNGSFYSKQADAVTQLAIKPLFVFTAMFDEVNEGTQNLASLKVNQLPTNDKFVGYDNDFSTTNFYLQLGGQKASAFHSALGV</sequence>
<dbReference type="Proteomes" id="UP001338125">
    <property type="component" value="Unassembled WGS sequence"/>
</dbReference>
<comment type="caution">
    <text evidence="2">The sequence shown here is derived from an EMBL/GenBank/DDBJ whole genome shotgun (WGS) entry which is preliminary data.</text>
</comment>
<evidence type="ECO:0000256" key="1">
    <source>
        <dbReference type="SAM" id="SignalP"/>
    </source>
</evidence>
<accession>A0ABR0SVR8</accession>
<evidence type="ECO:0000313" key="2">
    <source>
        <dbReference type="EMBL" id="KAK5996295.1"/>
    </source>
</evidence>
<feature type="signal peptide" evidence="1">
    <location>
        <begin position="1"/>
        <end position="17"/>
    </location>
</feature>
<dbReference type="EMBL" id="JAVFKD010000003">
    <property type="protein sequence ID" value="KAK5996295.1"/>
    <property type="molecule type" value="Genomic_DNA"/>
</dbReference>
<name>A0ABR0SVR8_9HYPO</name>
<evidence type="ECO:0008006" key="4">
    <source>
        <dbReference type="Google" id="ProtNLM"/>
    </source>
</evidence>
<keyword evidence="1" id="KW-0732">Signal</keyword>
<feature type="chain" id="PRO_5045437894" description="Chitinase" evidence="1">
    <location>
        <begin position="18"/>
        <end position="406"/>
    </location>
</feature>
<organism evidence="2 3">
    <name type="scientific">Cladobotryum mycophilum</name>
    <dbReference type="NCBI Taxonomy" id="491253"/>
    <lineage>
        <taxon>Eukaryota</taxon>
        <taxon>Fungi</taxon>
        <taxon>Dikarya</taxon>
        <taxon>Ascomycota</taxon>
        <taxon>Pezizomycotina</taxon>
        <taxon>Sordariomycetes</taxon>
        <taxon>Hypocreomycetidae</taxon>
        <taxon>Hypocreales</taxon>
        <taxon>Hypocreaceae</taxon>
        <taxon>Cladobotryum</taxon>
    </lineage>
</organism>
<evidence type="ECO:0000313" key="3">
    <source>
        <dbReference type="Proteomes" id="UP001338125"/>
    </source>
</evidence>
<dbReference type="CDD" id="cd11576">
    <property type="entry name" value="GH99_GH71_like_2"/>
    <property type="match status" value="1"/>
</dbReference>
<gene>
    <name evidence="2" type="ORF">PT974_03050</name>
</gene>
<protein>
    <recommendedName>
        <fullName evidence="4">Chitinase</fullName>
    </recommendedName>
</protein>
<proteinExistence type="predicted"/>
<dbReference type="Gene3D" id="3.20.20.80">
    <property type="entry name" value="Glycosidases"/>
    <property type="match status" value="1"/>
</dbReference>
<keyword evidence="3" id="KW-1185">Reference proteome</keyword>
<reference evidence="2 3" key="1">
    <citation type="submission" date="2024-01" db="EMBL/GenBank/DDBJ databases">
        <title>Complete genome of Cladobotryum mycophilum ATHUM6906.</title>
        <authorList>
            <person name="Christinaki A.C."/>
            <person name="Myridakis A.I."/>
            <person name="Kouvelis V.N."/>
        </authorList>
    </citation>
    <scope>NUCLEOTIDE SEQUENCE [LARGE SCALE GENOMIC DNA]</scope>
    <source>
        <strain evidence="2 3">ATHUM6906</strain>
    </source>
</reference>